<comment type="caution">
    <text evidence="1">The sequence shown here is derived from an EMBL/GenBank/DDBJ whole genome shotgun (WGS) entry which is preliminary data.</text>
</comment>
<dbReference type="InterPro" id="IPR026893">
    <property type="entry name" value="Tyr/Ser_Pase_IphP-type"/>
</dbReference>
<dbReference type="AlphaFoldDB" id="A0A838A8R2"/>
<evidence type="ECO:0000313" key="1">
    <source>
        <dbReference type="EMBL" id="MBA0124921.1"/>
    </source>
</evidence>
<dbReference type="Pfam" id="PF13350">
    <property type="entry name" value="Y_phosphatase3"/>
    <property type="match status" value="1"/>
</dbReference>
<accession>A0A838A8R2</accession>
<dbReference type="InterPro" id="IPR029021">
    <property type="entry name" value="Prot-tyrosine_phosphatase-like"/>
</dbReference>
<sequence length="128" mass="14235">MREPDAAADDPASRHRQLDWEGFHNARDLGGLPTLDGHRTRFGAYVRSAEPTLVTEAGWRAALDAGVRTIVDLRNEDEVRPVAGEGPTRLAGTALFSRTTDTGVAPAGCDRWEVGSRRWPWFHRRSRT</sequence>
<organism evidence="1 2">
    <name type="scientific">Haloechinothrix aidingensis</name>
    <dbReference type="NCBI Taxonomy" id="2752311"/>
    <lineage>
        <taxon>Bacteria</taxon>
        <taxon>Bacillati</taxon>
        <taxon>Actinomycetota</taxon>
        <taxon>Actinomycetes</taxon>
        <taxon>Pseudonocardiales</taxon>
        <taxon>Pseudonocardiaceae</taxon>
        <taxon>Haloechinothrix</taxon>
    </lineage>
</organism>
<name>A0A838A8R2_9PSEU</name>
<evidence type="ECO:0000313" key="2">
    <source>
        <dbReference type="Proteomes" id="UP000582974"/>
    </source>
</evidence>
<dbReference type="Proteomes" id="UP000582974">
    <property type="component" value="Unassembled WGS sequence"/>
</dbReference>
<dbReference type="GO" id="GO:0004721">
    <property type="term" value="F:phosphoprotein phosphatase activity"/>
    <property type="evidence" value="ECO:0007669"/>
    <property type="project" value="InterPro"/>
</dbReference>
<proteinExistence type="predicted"/>
<gene>
    <name evidence="1" type="ORF">H0B56_05135</name>
</gene>
<dbReference type="Gene3D" id="3.90.190.10">
    <property type="entry name" value="Protein tyrosine phosphatase superfamily"/>
    <property type="match status" value="1"/>
</dbReference>
<dbReference type="EMBL" id="JACCKD010000002">
    <property type="protein sequence ID" value="MBA0124921.1"/>
    <property type="molecule type" value="Genomic_DNA"/>
</dbReference>
<dbReference type="SUPFAM" id="SSF52799">
    <property type="entry name" value="(Phosphotyrosine protein) phosphatases II"/>
    <property type="match status" value="1"/>
</dbReference>
<reference evidence="1 2" key="1">
    <citation type="submission" date="2020-07" db="EMBL/GenBank/DDBJ databases">
        <title>Genome of Haloechinothrix sp.</title>
        <authorList>
            <person name="Tang S.-K."/>
            <person name="Yang L."/>
            <person name="Zhu W.-Y."/>
        </authorList>
    </citation>
    <scope>NUCLEOTIDE SEQUENCE [LARGE SCALE GENOMIC DNA]</scope>
    <source>
        <strain evidence="1 2">YIM 98757</strain>
    </source>
</reference>
<keyword evidence="2" id="KW-1185">Reference proteome</keyword>
<protein>
    <submittedName>
        <fullName evidence="1">Tyrosine-protein phosphatase</fullName>
    </submittedName>
</protein>